<dbReference type="PRINTS" id="PR00866">
    <property type="entry name" value="RNADNAPOLMS"/>
</dbReference>
<dbReference type="AlphaFoldDB" id="A0AAU6TFR4"/>
<keyword evidence="4" id="KW-0479">Metal-binding</keyword>
<keyword evidence="3" id="KW-0548">Nucleotidyltransferase</keyword>
<evidence type="ECO:0000256" key="8">
    <source>
        <dbReference type="ARBA" id="ARBA00034120"/>
    </source>
</evidence>
<dbReference type="GO" id="GO:0003964">
    <property type="term" value="F:RNA-directed DNA polymerase activity"/>
    <property type="evidence" value="ECO:0007669"/>
    <property type="project" value="UniProtKB-KW"/>
</dbReference>
<dbReference type="SUPFAM" id="SSF56672">
    <property type="entry name" value="DNA/RNA polymerases"/>
    <property type="match status" value="1"/>
</dbReference>
<keyword evidence="5" id="KW-0460">Magnesium</keyword>
<evidence type="ECO:0000256" key="4">
    <source>
        <dbReference type="ARBA" id="ARBA00022723"/>
    </source>
</evidence>
<keyword evidence="6 11" id="KW-0695">RNA-directed DNA polymerase</keyword>
<dbReference type="PANTHER" id="PTHR34047">
    <property type="entry name" value="NUCLEAR INTRON MATURASE 1, MITOCHONDRIAL-RELATED"/>
    <property type="match status" value="1"/>
</dbReference>
<keyword evidence="7" id="KW-0051">Antiviral defense</keyword>
<dbReference type="InterPro" id="IPR043502">
    <property type="entry name" value="DNA/RNA_pol_sf"/>
</dbReference>
<evidence type="ECO:0000256" key="2">
    <source>
        <dbReference type="ARBA" id="ARBA00022679"/>
    </source>
</evidence>
<dbReference type="PANTHER" id="PTHR34047:SF7">
    <property type="entry name" value="RNA-DIRECTED DNA POLYMERASE"/>
    <property type="match status" value="1"/>
</dbReference>
<dbReference type="NCBIfam" id="NF038233">
    <property type="entry name" value="retron_St85_RT"/>
    <property type="match status" value="1"/>
</dbReference>
<accession>A0AAU6TFR4</accession>
<evidence type="ECO:0000256" key="7">
    <source>
        <dbReference type="ARBA" id="ARBA00023118"/>
    </source>
</evidence>
<evidence type="ECO:0000256" key="3">
    <source>
        <dbReference type="ARBA" id="ARBA00022695"/>
    </source>
</evidence>
<organism evidence="11">
    <name type="scientific">bacterium 19MO02SH05</name>
    <dbReference type="NCBI Taxonomy" id="2920696"/>
    <lineage>
        <taxon>Bacteria</taxon>
    </lineage>
</organism>
<evidence type="ECO:0000313" key="11">
    <source>
        <dbReference type="EMBL" id="XAG60371.1"/>
    </source>
</evidence>
<dbReference type="PROSITE" id="PS50878">
    <property type="entry name" value="RT_POL"/>
    <property type="match status" value="1"/>
</dbReference>
<name>A0AAU6TFR4_UNCXX</name>
<comment type="catalytic activity">
    <reaction evidence="9">
        <text>DNA(n) + a 2'-deoxyribonucleoside 5'-triphosphate = DNA(n+1) + diphosphate</text>
        <dbReference type="Rhea" id="RHEA:22508"/>
        <dbReference type="Rhea" id="RHEA-COMP:17339"/>
        <dbReference type="Rhea" id="RHEA-COMP:17340"/>
        <dbReference type="ChEBI" id="CHEBI:33019"/>
        <dbReference type="ChEBI" id="CHEBI:61560"/>
        <dbReference type="ChEBI" id="CHEBI:173112"/>
        <dbReference type="EC" id="2.7.7.49"/>
    </reaction>
</comment>
<proteinExistence type="inferred from homology"/>
<dbReference type="GO" id="GO:0051607">
    <property type="term" value="P:defense response to virus"/>
    <property type="evidence" value="ECO:0007669"/>
    <property type="project" value="UniProtKB-KW"/>
</dbReference>
<evidence type="ECO:0000256" key="6">
    <source>
        <dbReference type="ARBA" id="ARBA00022918"/>
    </source>
</evidence>
<dbReference type="GO" id="GO:0046872">
    <property type="term" value="F:metal ion binding"/>
    <property type="evidence" value="ECO:0007669"/>
    <property type="project" value="UniProtKB-KW"/>
</dbReference>
<gene>
    <name evidence="11" type="ORF">MRL64_08455</name>
</gene>
<dbReference type="InterPro" id="IPR000477">
    <property type="entry name" value="RT_dom"/>
</dbReference>
<dbReference type="EC" id="2.7.7.49" evidence="1"/>
<sequence length="313" mass="35983">MSLFESLSMMLLMDEGELRSFALTAPYRYKVYTIAKRNSEERRVIAHPSKELKFVQRLIINQLEPKLPIHPSATAYIKGKSIKDNALPHVNSKYLLKMDLKNFFPSIKPELFFKECRHHGIELTDIDKSLLEGFLFWKTRRSNKLTLSIGAPSSPMVSNFILHRFDEKMSKLCLAEGVRYTRYADDLTFSTNKKGALFSYQSKVRRIIGILYDGNIKINLRKTVLSSKAHNRHVTGVTLTNDGNLSVGREEKRKISAAIHHYSFNMLEHEDVLRLSGRLAHASFIEPEFLEKMIKKYGQDTISKLMKSGTEPV</sequence>
<dbReference type="CDD" id="cd03487">
    <property type="entry name" value="RT_Bac_retron_II"/>
    <property type="match status" value="1"/>
</dbReference>
<reference evidence="11" key="1">
    <citation type="submission" date="2022-03" db="EMBL/GenBank/DDBJ databases">
        <title>Sea Food Isolates.</title>
        <authorList>
            <person name="Li c."/>
        </authorList>
    </citation>
    <scope>NUCLEOTIDE SEQUENCE</scope>
    <source>
        <strain evidence="11">19MO02SH05</strain>
    </source>
</reference>
<evidence type="ECO:0000256" key="9">
    <source>
        <dbReference type="ARBA" id="ARBA00048173"/>
    </source>
</evidence>
<comment type="similarity">
    <text evidence="8">Belongs to the bacterial reverse transcriptase family.</text>
</comment>
<feature type="domain" description="Reverse transcriptase" evidence="10">
    <location>
        <begin position="15"/>
        <end position="239"/>
    </location>
</feature>
<dbReference type="InterPro" id="IPR000123">
    <property type="entry name" value="Reverse_transcriptase_msDNA"/>
</dbReference>
<keyword evidence="2" id="KW-0808">Transferase</keyword>
<dbReference type="Pfam" id="PF00078">
    <property type="entry name" value="RVT_1"/>
    <property type="match status" value="1"/>
</dbReference>
<dbReference type="GO" id="GO:0003723">
    <property type="term" value="F:RNA binding"/>
    <property type="evidence" value="ECO:0007669"/>
    <property type="project" value="InterPro"/>
</dbReference>
<evidence type="ECO:0000256" key="5">
    <source>
        <dbReference type="ARBA" id="ARBA00022842"/>
    </source>
</evidence>
<dbReference type="EMBL" id="CP095342">
    <property type="protein sequence ID" value="XAG60371.1"/>
    <property type="molecule type" value="Genomic_DNA"/>
</dbReference>
<dbReference type="InterPro" id="IPR051083">
    <property type="entry name" value="GrpII_Intron_Splice-Mob/Def"/>
</dbReference>
<protein>
    <recommendedName>
        <fullName evidence="1">RNA-directed DNA polymerase</fullName>
        <ecNumber evidence="1">2.7.7.49</ecNumber>
    </recommendedName>
</protein>
<evidence type="ECO:0000259" key="10">
    <source>
        <dbReference type="PROSITE" id="PS50878"/>
    </source>
</evidence>
<evidence type="ECO:0000256" key="1">
    <source>
        <dbReference type="ARBA" id="ARBA00012493"/>
    </source>
</evidence>